<evidence type="ECO:0000256" key="5">
    <source>
        <dbReference type="ARBA" id="ARBA00023136"/>
    </source>
</evidence>
<evidence type="ECO:0000256" key="2">
    <source>
        <dbReference type="ARBA" id="ARBA00022475"/>
    </source>
</evidence>
<reference evidence="8 9" key="1">
    <citation type="submission" date="2024-01" db="EMBL/GenBank/DDBJ databases">
        <title>Multi-omics insights into the function and evolution of sodium benzoate biodegradation pathways in Benzoatithermus flavus gen. nov., sp. nov. from hot spring.</title>
        <authorList>
            <person name="Hu C.-J."/>
            <person name="Li W.-J."/>
        </authorList>
    </citation>
    <scope>NUCLEOTIDE SEQUENCE [LARGE SCALE GENOMIC DNA]</scope>
    <source>
        <strain evidence="8 9">SYSU G07066</strain>
    </source>
</reference>
<keyword evidence="4 6" id="KW-1133">Transmembrane helix</keyword>
<comment type="caution">
    <text evidence="8">The sequence shown here is derived from an EMBL/GenBank/DDBJ whole genome shotgun (WGS) entry which is preliminary data.</text>
</comment>
<accession>A0ABU8XY60</accession>
<dbReference type="InterPro" id="IPR018076">
    <property type="entry name" value="T2SS_GspF_dom"/>
</dbReference>
<dbReference type="Pfam" id="PF00482">
    <property type="entry name" value="T2SSF"/>
    <property type="match status" value="1"/>
</dbReference>
<comment type="subcellular location">
    <subcellularLocation>
        <location evidence="1">Cell membrane</location>
        <topology evidence="1">Multi-pass membrane protein</topology>
    </subcellularLocation>
</comment>
<keyword evidence="2" id="KW-1003">Cell membrane</keyword>
<dbReference type="RefSeq" id="WP_418161993.1">
    <property type="nucleotide sequence ID" value="NZ_JBBLZC010000047.1"/>
</dbReference>
<evidence type="ECO:0000256" key="4">
    <source>
        <dbReference type="ARBA" id="ARBA00022989"/>
    </source>
</evidence>
<protein>
    <submittedName>
        <fullName evidence="8">Type II secretion system F family protein</fullName>
    </submittedName>
</protein>
<evidence type="ECO:0000259" key="7">
    <source>
        <dbReference type="Pfam" id="PF00482"/>
    </source>
</evidence>
<sequence length="320" mass="35909">MSGSGTYPHWDSLLIWLVGALTFASVMSVWHTLLETKPGIARTRAVARRRLELGTDRVSPSKRRKPQRHVGLLRGLMRHLRWLQKAQIEKVNNKLIRAGIRSRESIIIYIAAKFIIPILIASLYFIFAHANKLTITSISYYAMLFPAGLLVGFFMPDLYIMNRTVRRNQMLEKALPDGLDLLVVCAEAGLSLDAALSRVAEEMVQSSPELADELAIASIELSFLPERKLALFNLGRRVGISAMIAVVNTLIQTEKYGTPLAQSLRVISAELRERRMLRAEEKAARLPAILTVPMILFILPSLFVVLVGPAIIDVYDRIIR</sequence>
<keyword evidence="5 6" id="KW-0472">Membrane</keyword>
<feature type="transmembrane region" description="Helical" evidence="6">
    <location>
        <begin position="13"/>
        <end position="34"/>
    </location>
</feature>
<evidence type="ECO:0000256" key="3">
    <source>
        <dbReference type="ARBA" id="ARBA00022692"/>
    </source>
</evidence>
<proteinExistence type="predicted"/>
<feature type="transmembrane region" description="Helical" evidence="6">
    <location>
        <begin position="284"/>
        <end position="312"/>
    </location>
</feature>
<dbReference type="PANTHER" id="PTHR35007">
    <property type="entry name" value="INTEGRAL MEMBRANE PROTEIN-RELATED"/>
    <property type="match status" value="1"/>
</dbReference>
<feature type="transmembrane region" description="Helical" evidence="6">
    <location>
        <begin position="106"/>
        <end position="126"/>
    </location>
</feature>
<keyword evidence="9" id="KW-1185">Reference proteome</keyword>
<organism evidence="8 9">
    <name type="scientific">Benzoatithermus flavus</name>
    <dbReference type="NCBI Taxonomy" id="3108223"/>
    <lineage>
        <taxon>Bacteria</taxon>
        <taxon>Pseudomonadati</taxon>
        <taxon>Pseudomonadota</taxon>
        <taxon>Alphaproteobacteria</taxon>
        <taxon>Geminicoccales</taxon>
        <taxon>Geminicoccaceae</taxon>
        <taxon>Benzoatithermus</taxon>
    </lineage>
</organism>
<evidence type="ECO:0000256" key="1">
    <source>
        <dbReference type="ARBA" id="ARBA00004651"/>
    </source>
</evidence>
<gene>
    <name evidence="8" type="ORF">U1T56_23585</name>
</gene>
<name>A0ABU8XY60_9PROT</name>
<feature type="transmembrane region" description="Helical" evidence="6">
    <location>
        <begin position="138"/>
        <end position="160"/>
    </location>
</feature>
<dbReference type="Proteomes" id="UP001375743">
    <property type="component" value="Unassembled WGS sequence"/>
</dbReference>
<keyword evidence="3 6" id="KW-0812">Transmembrane</keyword>
<dbReference type="EMBL" id="JBBLZC010000047">
    <property type="protein sequence ID" value="MEK0086150.1"/>
    <property type="molecule type" value="Genomic_DNA"/>
</dbReference>
<dbReference type="PANTHER" id="PTHR35007:SF2">
    <property type="entry name" value="PILUS ASSEMBLE PROTEIN"/>
    <property type="match status" value="1"/>
</dbReference>
<evidence type="ECO:0000313" key="9">
    <source>
        <dbReference type="Proteomes" id="UP001375743"/>
    </source>
</evidence>
<evidence type="ECO:0000256" key="6">
    <source>
        <dbReference type="SAM" id="Phobius"/>
    </source>
</evidence>
<evidence type="ECO:0000313" key="8">
    <source>
        <dbReference type="EMBL" id="MEK0086150.1"/>
    </source>
</evidence>
<feature type="domain" description="Type II secretion system protein GspF" evidence="7">
    <location>
        <begin position="179"/>
        <end position="307"/>
    </location>
</feature>